<dbReference type="InterPro" id="IPR050072">
    <property type="entry name" value="Peptidase_M20A"/>
</dbReference>
<dbReference type="Gene3D" id="3.40.630.10">
    <property type="entry name" value="Zn peptidases"/>
    <property type="match status" value="1"/>
</dbReference>
<name>A0A318PHV1_KOMXY</name>
<dbReference type="InterPro" id="IPR002933">
    <property type="entry name" value="Peptidase_M20"/>
</dbReference>
<dbReference type="Pfam" id="PF07687">
    <property type="entry name" value="M20_dimer"/>
    <property type="match status" value="1"/>
</dbReference>
<evidence type="ECO:0000256" key="2">
    <source>
        <dbReference type="ARBA" id="ARBA00022801"/>
    </source>
</evidence>
<protein>
    <recommendedName>
        <fullName evidence="3">Peptidase M20 dimerisation domain-containing protein</fullName>
    </recommendedName>
</protein>
<proteinExistence type="predicted"/>
<keyword evidence="5" id="KW-1185">Reference proteome</keyword>
<evidence type="ECO:0000313" key="4">
    <source>
        <dbReference type="EMBL" id="PYD56737.1"/>
    </source>
</evidence>
<dbReference type="EMBL" id="NKUC01000017">
    <property type="protein sequence ID" value="PYD56737.1"/>
    <property type="molecule type" value="Genomic_DNA"/>
</dbReference>
<dbReference type="PANTHER" id="PTHR43808:SF25">
    <property type="entry name" value="PEPTIDASE M20 DIMERISATION DOMAIN-CONTAINING PROTEIN"/>
    <property type="match status" value="1"/>
</dbReference>
<reference evidence="4 5" key="1">
    <citation type="submission" date="2017-07" db="EMBL/GenBank/DDBJ databases">
        <title>A draft genome sequence of Komagataeibacter xylinus LMG 1515.</title>
        <authorList>
            <person name="Skraban J."/>
            <person name="Cleenwerck I."/>
            <person name="Vandamme P."/>
            <person name="Trcek J."/>
        </authorList>
    </citation>
    <scope>NUCLEOTIDE SEQUENCE [LARGE SCALE GENOMIC DNA]</scope>
    <source>
        <strain evidence="4 5">LMG 1515</strain>
    </source>
</reference>
<accession>A0A318PHV1</accession>
<evidence type="ECO:0000259" key="3">
    <source>
        <dbReference type="Pfam" id="PF07687"/>
    </source>
</evidence>
<gene>
    <name evidence="4" type="ORF">CFR75_09350</name>
</gene>
<dbReference type="STRING" id="1220579.GCA_001571345_01863"/>
<comment type="caution">
    <text evidence="4">The sequence shown here is derived from an EMBL/GenBank/DDBJ whole genome shotgun (WGS) entry which is preliminary data.</text>
</comment>
<dbReference type="InterPro" id="IPR036264">
    <property type="entry name" value="Bact_exopeptidase_dim_dom"/>
</dbReference>
<dbReference type="RefSeq" id="WP_061274321.1">
    <property type="nucleotide sequence ID" value="NZ_CBCRXN010000015.1"/>
</dbReference>
<keyword evidence="1" id="KW-0479">Metal-binding</keyword>
<dbReference type="GO" id="GO:0016787">
    <property type="term" value="F:hydrolase activity"/>
    <property type="evidence" value="ECO:0007669"/>
    <property type="project" value="UniProtKB-KW"/>
</dbReference>
<feature type="domain" description="Peptidase M20 dimerisation" evidence="3">
    <location>
        <begin position="226"/>
        <end position="326"/>
    </location>
</feature>
<dbReference type="SUPFAM" id="SSF55031">
    <property type="entry name" value="Bacterial exopeptidase dimerisation domain"/>
    <property type="match status" value="1"/>
</dbReference>
<keyword evidence="2" id="KW-0378">Hydrolase</keyword>
<dbReference type="Proteomes" id="UP000248257">
    <property type="component" value="Unassembled WGS sequence"/>
</dbReference>
<organism evidence="4 5">
    <name type="scientific">Komagataeibacter xylinus</name>
    <name type="common">Gluconacetobacter xylinus</name>
    <dbReference type="NCBI Taxonomy" id="28448"/>
    <lineage>
        <taxon>Bacteria</taxon>
        <taxon>Pseudomonadati</taxon>
        <taxon>Pseudomonadota</taxon>
        <taxon>Alphaproteobacteria</taxon>
        <taxon>Acetobacterales</taxon>
        <taxon>Acetobacteraceae</taxon>
        <taxon>Komagataeibacter</taxon>
    </lineage>
</organism>
<dbReference type="OrthoDB" id="9809784at2"/>
<dbReference type="Gene3D" id="3.30.70.360">
    <property type="match status" value="1"/>
</dbReference>
<evidence type="ECO:0000256" key="1">
    <source>
        <dbReference type="ARBA" id="ARBA00022723"/>
    </source>
</evidence>
<dbReference type="AlphaFoldDB" id="A0A318PHV1"/>
<dbReference type="SUPFAM" id="SSF53187">
    <property type="entry name" value="Zn-dependent exopeptidases"/>
    <property type="match status" value="1"/>
</dbReference>
<dbReference type="InterPro" id="IPR011650">
    <property type="entry name" value="Peptidase_M20_dimer"/>
</dbReference>
<evidence type="ECO:0000313" key="5">
    <source>
        <dbReference type="Proteomes" id="UP000248257"/>
    </source>
</evidence>
<dbReference type="Pfam" id="PF01546">
    <property type="entry name" value="Peptidase_M20"/>
    <property type="match status" value="1"/>
</dbReference>
<dbReference type="GO" id="GO:0046872">
    <property type="term" value="F:metal ion binding"/>
    <property type="evidence" value="ECO:0007669"/>
    <property type="project" value="UniProtKB-KW"/>
</dbReference>
<sequence>MIQATSNPSSPSLAPEANERLAFLQALIRLGKEGEQAVQQHVAQELERLGCIVQHVTYQPRDLTLRDEFAAYPNLHDEERTAIIARLPGTGGGRSLMMFAHPDSEPSTDTTGWRHDPFAGSVEAGRVYGWGVADDLAGVATMVESVRSIVKSGVTLHGDVIVASTPSKRHARGMIAVMQNGGLSDAALYLHPAESGAGMREIKSFAGGQLLFTITVDGEQPPTTEPGHTAFAHLAVNPIEKAMSVCTALQALDAERAERVHHAALDTAIGRASNLLVSTIATSHQQRFNRVAQSCEIGCALSFPPGETLESVQAEVEACISQAAAADAFLAAHPPRIAWISGVSPAEVRTDDPLFEIANTVIHNVTGERAFANVLHTSSDIRVPNVQHGIPTIGLGPLCGDLSQNGKTDEWVDLADYLRCIDVVAGIISGWCA</sequence>
<dbReference type="PANTHER" id="PTHR43808">
    <property type="entry name" value="ACETYLORNITHINE DEACETYLASE"/>
    <property type="match status" value="1"/>
</dbReference>